<feature type="active site" evidence="8">
    <location>
        <position position="412"/>
    </location>
</feature>
<dbReference type="FunFam" id="1.50.10.10:FF:000020">
    <property type="entry name" value="Endoglucanase"/>
    <property type="match status" value="1"/>
</dbReference>
<proteinExistence type="inferred from homology"/>
<dbReference type="Pfam" id="PF00759">
    <property type="entry name" value="Glyco_hydro_9"/>
    <property type="match status" value="1"/>
</dbReference>
<name>A0A0D9X7Z9_9ORYZ</name>
<reference evidence="11" key="3">
    <citation type="submission" date="2015-04" db="UniProtKB">
        <authorList>
            <consortium name="EnsemblPlants"/>
        </authorList>
    </citation>
    <scope>IDENTIFICATION</scope>
</reference>
<dbReference type="PROSITE" id="PS00592">
    <property type="entry name" value="GH9_2"/>
    <property type="match status" value="1"/>
</dbReference>
<dbReference type="AlphaFoldDB" id="A0A0D9X7Z9"/>
<feature type="domain" description="Glycoside hydrolase family 9" evidence="10">
    <location>
        <begin position="15"/>
        <end position="485"/>
    </location>
</feature>
<dbReference type="PANTHER" id="PTHR22298">
    <property type="entry name" value="ENDO-1,4-BETA-GLUCANASE"/>
    <property type="match status" value="1"/>
</dbReference>
<accession>A0A0D9X7Z9</accession>
<evidence type="ECO:0000256" key="5">
    <source>
        <dbReference type="ARBA" id="ARBA00023277"/>
    </source>
</evidence>
<reference evidence="12" key="2">
    <citation type="submission" date="2013-12" db="EMBL/GenBank/DDBJ databases">
        <authorList>
            <person name="Yu Y."/>
            <person name="Lee S."/>
            <person name="de Baynast K."/>
            <person name="Wissotski M."/>
            <person name="Liu L."/>
            <person name="Talag J."/>
            <person name="Goicoechea J."/>
            <person name="Angelova A."/>
            <person name="Jetty R."/>
            <person name="Kudrna D."/>
            <person name="Golser W."/>
            <person name="Rivera L."/>
            <person name="Zhang J."/>
            <person name="Wing R."/>
        </authorList>
    </citation>
    <scope>NUCLEOTIDE SEQUENCE</scope>
</reference>
<evidence type="ECO:0000256" key="3">
    <source>
        <dbReference type="ARBA" id="ARBA00022801"/>
    </source>
</evidence>
<dbReference type="InterPro" id="IPR012341">
    <property type="entry name" value="6hp_glycosidase-like_sf"/>
</dbReference>
<keyword evidence="12" id="KW-1185">Reference proteome</keyword>
<keyword evidence="7 8" id="KW-0624">Polysaccharide degradation</keyword>
<dbReference type="InterPro" id="IPR008928">
    <property type="entry name" value="6-hairpin_glycosidase_sf"/>
</dbReference>
<evidence type="ECO:0000256" key="2">
    <source>
        <dbReference type="ARBA" id="ARBA00007072"/>
    </source>
</evidence>
<keyword evidence="4 9" id="KW-0136">Cellulose degradation</keyword>
<evidence type="ECO:0000256" key="1">
    <source>
        <dbReference type="ARBA" id="ARBA00000966"/>
    </source>
</evidence>
<dbReference type="HOGENOM" id="CLU_008926_1_4_1"/>
<reference evidence="11 12" key="1">
    <citation type="submission" date="2012-08" db="EMBL/GenBank/DDBJ databases">
        <title>Oryza genome evolution.</title>
        <authorList>
            <person name="Wing R.A."/>
        </authorList>
    </citation>
    <scope>NUCLEOTIDE SEQUENCE</scope>
</reference>
<dbReference type="eggNOG" id="ENOG502QRF6">
    <property type="taxonomic scope" value="Eukaryota"/>
</dbReference>
<protein>
    <recommendedName>
        <fullName evidence="9">Endoglucanase</fullName>
        <ecNumber evidence="9">3.2.1.4</ecNumber>
    </recommendedName>
</protein>
<sequence length="498" mass="54862">MATMAAVAGGEGFDYKKALHSGLLYFEAQRSGHLPYNQRVTWRGHSGLADGLQQGVDLVGGYYDAGDNVKFGLPMAFTVTMLSWSAAEFAGEIAAAGERRHVMEAIKWGTDYLVKAHTGADELWVEVGDGDTDHYCWQRPEDMTTSRMAYKVDRENPGSDVAGETAAALAAASIVFRSSSPHYSHLLLHHAQQLFDFGDRYRGKYDSSIGEVRSYYASVSGYGDEMLWAALWLHRATGQRRYLDYAVAMADEFGGTGWAITEFSWDVKYAGLQILAAKVLMEGNYPEEHRATLEKYKTKAEHYLCACLGKNSGDSAAANVNRTAGGMLFVRQWNNMQYVTNAAFLLTVYSRYLAGGGGNEIHCSSGADQKSTATAGELASLAKSQAEYVLGANPLGISYMVGYGRIFPRRVHHRGASIVSHRSDRRFVGCVQGYDDWFRRGGANPNVVVGAIVGGPDHRDRFRDRRDNYMQTEACTYNTAPMVGVFAHLHAEEMAKKK</sequence>
<keyword evidence="6 8" id="KW-0326">Glycosidase</keyword>
<dbReference type="GO" id="GO:0008810">
    <property type="term" value="F:cellulase activity"/>
    <property type="evidence" value="ECO:0007669"/>
    <property type="project" value="UniProtKB-EC"/>
</dbReference>
<dbReference type="Gene3D" id="1.50.10.10">
    <property type="match status" value="1"/>
</dbReference>
<evidence type="ECO:0000256" key="4">
    <source>
        <dbReference type="ARBA" id="ARBA00023001"/>
    </source>
</evidence>
<evidence type="ECO:0000256" key="8">
    <source>
        <dbReference type="PROSITE-ProRule" id="PRU10059"/>
    </source>
</evidence>
<evidence type="ECO:0000256" key="7">
    <source>
        <dbReference type="ARBA" id="ARBA00023326"/>
    </source>
</evidence>
<dbReference type="InterPro" id="IPR018221">
    <property type="entry name" value="Glyco_hydro_9_His_AS"/>
</dbReference>
<dbReference type="Proteomes" id="UP000032180">
    <property type="component" value="Chromosome 8"/>
</dbReference>
<keyword evidence="5 8" id="KW-0119">Carbohydrate metabolism</keyword>
<dbReference type="Gramene" id="LPERR08G12510.1">
    <property type="protein sequence ID" value="LPERR08G12510.1"/>
    <property type="gene ID" value="LPERR08G12510"/>
</dbReference>
<evidence type="ECO:0000313" key="12">
    <source>
        <dbReference type="Proteomes" id="UP000032180"/>
    </source>
</evidence>
<evidence type="ECO:0000256" key="9">
    <source>
        <dbReference type="RuleBase" id="RU361166"/>
    </source>
</evidence>
<dbReference type="EC" id="3.2.1.4" evidence="9"/>
<evidence type="ECO:0000313" key="11">
    <source>
        <dbReference type="EnsemblPlants" id="LPERR08G12510.1"/>
    </source>
</evidence>
<keyword evidence="3 8" id="KW-0378">Hydrolase</keyword>
<organism evidence="11 12">
    <name type="scientific">Leersia perrieri</name>
    <dbReference type="NCBI Taxonomy" id="77586"/>
    <lineage>
        <taxon>Eukaryota</taxon>
        <taxon>Viridiplantae</taxon>
        <taxon>Streptophyta</taxon>
        <taxon>Embryophyta</taxon>
        <taxon>Tracheophyta</taxon>
        <taxon>Spermatophyta</taxon>
        <taxon>Magnoliopsida</taxon>
        <taxon>Liliopsida</taxon>
        <taxon>Poales</taxon>
        <taxon>Poaceae</taxon>
        <taxon>BOP clade</taxon>
        <taxon>Oryzoideae</taxon>
        <taxon>Oryzeae</taxon>
        <taxon>Oryzinae</taxon>
        <taxon>Leersia</taxon>
    </lineage>
</organism>
<dbReference type="InterPro" id="IPR001701">
    <property type="entry name" value="Glyco_hydro_9"/>
</dbReference>
<comment type="similarity">
    <text evidence="2 8 9">Belongs to the glycosyl hydrolase 9 (cellulase E) family.</text>
</comment>
<comment type="catalytic activity">
    <reaction evidence="1 9">
        <text>Endohydrolysis of (1-&gt;4)-beta-D-glucosidic linkages in cellulose, lichenin and cereal beta-D-glucans.</text>
        <dbReference type="EC" id="3.2.1.4"/>
    </reaction>
</comment>
<dbReference type="SUPFAM" id="SSF48208">
    <property type="entry name" value="Six-hairpin glycosidases"/>
    <property type="match status" value="1"/>
</dbReference>
<dbReference type="GO" id="GO:0030245">
    <property type="term" value="P:cellulose catabolic process"/>
    <property type="evidence" value="ECO:0007669"/>
    <property type="project" value="UniProtKB-KW"/>
</dbReference>
<evidence type="ECO:0000256" key="6">
    <source>
        <dbReference type="ARBA" id="ARBA00023295"/>
    </source>
</evidence>
<dbReference type="EnsemblPlants" id="LPERR08G12510.1">
    <property type="protein sequence ID" value="LPERR08G12510.1"/>
    <property type="gene ID" value="LPERR08G12510"/>
</dbReference>
<evidence type="ECO:0000259" key="10">
    <source>
        <dbReference type="Pfam" id="PF00759"/>
    </source>
</evidence>
<dbReference type="STRING" id="77586.A0A0D9X7Z9"/>